<sequence length="158" mass="17343">MFATCFRIGTKFFYSASKLLTNISFQILRIHAIQDRKDCSAVRDTQDQQNFGQYENEGILAQSEVLKANTTLVALDLASNSFGKEGALELSEVLRINTSLIRVSLWGNPIGDGGVFELSEILKLNTTLNELNIGNSSRPMTLSEALKVNIALKTGLAD</sequence>
<dbReference type="GeneID" id="33570522"/>
<dbReference type="EMBL" id="MCFF01000012">
    <property type="protein sequence ID" value="ORZ20967.1"/>
    <property type="molecule type" value="Genomic_DNA"/>
</dbReference>
<protein>
    <submittedName>
        <fullName evidence="1">Uncharacterized protein</fullName>
    </submittedName>
</protein>
<dbReference type="InterPro" id="IPR052394">
    <property type="entry name" value="LRR-containing"/>
</dbReference>
<comment type="caution">
    <text evidence="1">The sequence shown here is derived from an EMBL/GenBank/DDBJ whole genome shotgun (WGS) entry which is preliminary data.</text>
</comment>
<evidence type="ECO:0000313" key="2">
    <source>
        <dbReference type="Proteomes" id="UP000193648"/>
    </source>
</evidence>
<dbReference type="Pfam" id="PF13516">
    <property type="entry name" value="LRR_6"/>
    <property type="match status" value="2"/>
</dbReference>
<dbReference type="Proteomes" id="UP000193648">
    <property type="component" value="Unassembled WGS sequence"/>
</dbReference>
<dbReference type="InParanoid" id="A0A1Y2GS43"/>
<dbReference type="SMART" id="SM00368">
    <property type="entry name" value="LRR_RI"/>
    <property type="match status" value="2"/>
</dbReference>
<dbReference type="PANTHER" id="PTHR24114">
    <property type="entry name" value="LEUCINE RICH REPEAT FAMILY PROTEIN"/>
    <property type="match status" value="1"/>
</dbReference>
<dbReference type="STRING" id="64571.A0A1Y2GS43"/>
<proteinExistence type="predicted"/>
<dbReference type="PANTHER" id="PTHR24114:SF2">
    <property type="entry name" value="F-BOX DOMAIN-CONTAINING PROTEIN-RELATED"/>
    <property type="match status" value="1"/>
</dbReference>
<dbReference type="SUPFAM" id="SSF52047">
    <property type="entry name" value="RNI-like"/>
    <property type="match status" value="1"/>
</dbReference>
<dbReference type="RefSeq" id="XP_021882876.1">
    <property type="nucleotide sequence ID" value="XM_022028679.1"/>
</dbReference>
<organism evidence="1 2">
    <name type="scientific">Lobosporangium transversale</name>
    <dbReference type="NCBI Taxonomy" id="64571"/>
    <lineage>
        <taxon>Eukaryota</taxon>
        <taxon>Fungi</taxon>
        <taxon>Fungi incertae sedis</taxon>
        <taxon>Mucoromycota</taxon>
        <taxon>Mortierellomycotina</taxon>
        <taxon>Mortierellomycetes</taxon>
        <taxon>Mortierellales</taxon>
        <taxon>Mortierellaceae</taxon>
        <taxon>Lobosporangium</taxon>
    </lineage>
</organism>
<evidence type="ECO:0000313" key="1">
    <source>
        <dbReference type="EMBL" id="ORZ20967.1"/>
    </source>
</evidence>
<reference evidence="1 2" key="1">
    <citation type="submission" date="2016-07" db="EMBL/GenBank/DDBJ databases">
        <title>Pervasive Adenine N6-methylation of Active Genes in Fungi.</title>
        <authorList>
            <consortium name="DOE Joint Genome Institute"/>
            <person name="Mondo S.J."/>
            <person name="Dannebaum R.O."/>
            <person name="Kuo R.C."/>
            <person name="Labutti K."/>
            <person name="Haridas S."/>
            <person name="Kuo A."/>
            <person name="Salamov A."/>
            <person name="Ahrendt S.R."/>
            <person name="Lipzen A."/>
            <person name="Sullivan W."/>
            <person name="Andreopoulos W.B."/>
            <person name="Clum A."/>
            <person name="Lindquist E."/>
            <person name="Daum C."/>
            <person name="Ramamoorthy G.K."/>
            <person name="Gryganskyi A."/>
            <person name="Culley D."/>
            <person name="Magnuson J.K."/>
            <person name="James T.Y."/>
            <person name="O'Malley M.A."/>
            <person name="Stajich J.E."/>
            <person name="Spatafora J.W."/>
            <person name="Visel A."/>
            <person name="Grigoriev I.V."/>
        </authorList>
    </citation>
    <scope>NUCLEOTIDE SEQUENCE [LARGE SCALE GENOMIC DNA]</scope>
    <source>
        <strain evidence="1 2">NRRL 3116</strain>
    </source>
</reference>
<name>A0A1Y2GS43_9FUNG</name>
<dbReference type="InterPro" id="IPR001611">
    <property type="entry name" value="Leu-rich_rpt"/>
</dbReference>
<dbReference type="OrthoDB" id="120976at2759"/>
<gene>
    <name evidence="1" type="ORF">BCR41DRAFT_394877</name>
</gene>
<dbReference type="Gene3D" id="3.80.10.10">
    <property type="entry name" value="Ribonuclease Inhibitor"/>
    <property type="match status" value="1"/>
</dbReference>
<dbReference type="InterPro" id="IPR032675">
    <property type="entry name" value="LRR_dom_sf"/>
</dbReference>
<keyword evidence="2" id="KW-1185">Reference proteome</keyword>
<dbReference type="AlphaFoldDB" id="A0A1Y2GS43"/>
<accession>A0A1Y2GS43</accession>